<evidence type="ECO:0000313" key="2">
    <source>
        <dbReference type="Proteomes" id="UP000034682"/>
    </source>
</evidence>
<dbReference type="PANTHER" id="PTHR40037">
    <property type="entry name" value="PHOSPHOESTERASE YJCG-RELATED"/>
    <property type="match status" value="1"/>
</dbReference>
<proteinExistence type="predicted"/>
<dbReference type="EMBL" id="LCOK01000023">
    <property type="protein sequence ID" value="KKU76378.1"/>
    <property type="molecule type" value="Genomic_DNA"/>
</dbReference>
<dbReference type="SUPFAM" id="SSF55144">
    <property type="entry name" value="LigT-like"/>
    <property type="match status" value="1"/>
</dbReference>
<evidence type="ECO:0008006" key="3">
    <source>
        <dbReference type="Google" id="ProtNLM"/>
    </source>
</evidence>
<gene>
    <name evidence="1" type="ORF">UY02_C0023G0002</name>
</gene>
<accession>A0A0G1VE07</accession>
<evidence type="ECO:0000313" key="1">
    <source>
        <dbReference type="EMBL" id="KKU76378.1"/>
    </source>
</evidence>
<dbReference type="InterPro" id="IPR009097">
    <property type="entry name" value="Cyclic_Pdiesterase"/>
</dbReference>
<dbReference type="AlphaFoldDB" id="A0A0G1VE07"/>
<organism evidence="1 2">
    <name type="scientific">Candidatus Giovannonibacteria bacterium GW2011_GWB1_47_6b</name>
    <dbReference type="NCBI Taxonomy" id="1618655"/>
    <lineage>
        <taxon>Bacteria</taxon>
        <taxon>Candidatus Giovannoniibacteriota</taxon>
    </lineage>
</organism>
<name>A0A0G1VE07_9BACT</name>
<sequence>MRVLVTLKVPISVVQKMDVFKKKYFPAGFRKIPSHITLLAPFDRAGDFHVFTNELGKIAQNFSPFPLAINGLGIFHEKVLFFYFTKPDGLGRLQQEVLSAITSAYRRETKRKNQDADEYHPHSTISISSAERIIKYKAEIERSLPKLNFLVDGVTVYVWRRDYWRLEKELEFHSQ</sequence>
<protein>
    <recommendedName>
        <fullName evidence="3">2'-5' RNA ligase</fullName>
    </recommendedName>
</protein>
<comment type="caution">
    <text evidence="1">The sequence shown here is derived from an EMBL/GenBank/DDBJ whole genome shotgun (WGS) entry which is preliminary data.</text>
</comment>
<reference evidence="1 2" key="1">
    <citation type="journal article" date="2015" name="Nature">
        <title>rRNA introns, odd ribosomes, and small enigmatic genomes across a large radiation of phyla.</title>
        <authorList>
            <person name="Brown C.T."/>
            <person name="Hug L.A."/>
            <person name="Thomas B.C."/>
            <person name="Sharon I."/>
            <person name="Castelle C.J."/>
            <person name="Singh A."/>
            <person name="Wilkins M.J."/>
            <person name="Williams K.H."/>
            <person name="Banfield J.F."/>
        </authorList>
    </citation>
    <scope>NUCLEOTIDE SEQUENCE [LARGE SCALE GENOMIC DNA]</scope>
</reference>
<dbReference type="Gene3D" id="3.90.1140.10">
    <property type="entry name" value="Cyclic phosphodiesterase"/>
    <property type="match status" value="1"/>
</dbReference>
<dbReference type="Pfam" id="PF13563">
    <property type="entry name" value="2_5_RNA_ligase2"/>
    <property type="match status" value="1"/>
</dbReference>
<dbReference type="Proteomes" id="UP000034682">
    <property type="component" value="Unassembled WGS sequence"/>
</dbReference>
<dbReference type="InterPro" id="IPR050580">
    <property type="entry name" value="2H_phosphoesterase_YjcG-like"/>
</dbReference>
<dbReference type="PANTHER" id="PTHR40037:SF1">
    <property type="entry name" value="PHOSPHOESTERASE SAOUHSC_00951-RELATED"/>
    <property type="match status" value="1"/>
</dbReference>